<dbReference type="SMART" id="SM00450">
    <property type="entry name" value="RHOD"/>
    <property type="match status" value="1"/>
</dbReference>
<dbReference type="SUPFAM" id="SSF52821">
    <property type="entry name" value="Rhodanese/Cell cycle control phosphatase"/>
    <property type="match status" value="1"/>
</dbReference>
<dbReference type="Pfam" id="PF00581">
    <property type="entry name" value="Rhodanese"/>
    <property type="match status" value="1"/>
</dbReference>
<keyword evidence="3" id="KW-1185">Reference proteome</keyword>
<evidence type="ECO:0000313" key="3">
    <source>
        <dbReference type="Proteomes" id="UP001595751"/>
    </source>
</evidence>
<feature type="domain" description="Rhodanese" evidence="1">
    <location>
        <begin position="9"/>
        <end position="96"/>
    </location>
</feature>
<dbReference type="InterPro" id="IPR001763">
    <property type="entry name" value="Rhodanese-like_dom"/>
</dbReference>
<protein>
    <submittedName>
        <fullName evidence="2">Rhodanese-like domain-containing protein</fullName>
    </submittedName>
</protein>
<dbReference type="PANTHER" id="PTHR43031">
    <property type="entry name" value="FAD-DEPENDENT OXIDOREDUCTASE"/>
    <property type="match status" value="1"/>
</dbReference>
<dbReference type="PROSITE" id="PS50206">
    <property type="entry name" value="RHODANESE_3"/>
    <property type="match status" value="1"/>
</dbReference>
<name>A0ABV7ZPI7_9CORY</name>
<comment type="caution">
    <text evidence="2">The sequence shown here is derived from an EMBL/GenBank/DDBJ whole genome shotgun (WGS) entry which is preliminary data.</text>
</comment>
<dbReference type="InterPro" id="IPR050229">
    <property type="entry name" value="GlpE_sulfurtransferase"/>
</dbReference>
<reference evidence="3" key="1">
    <citation type="journal article" date="2019" name="Int. J. Syst. Evol. Microbiol.">
        <title>The Global Catalogue of Microorganisms (GCM) 10K type strain sequencing project: providing services to taxonomists for standard genome sequencing and annotation.</title>
        <authorList>
            <consortium name="The Broad Institute Genomics Platform"/>
            <consortium name="The Broad Institute Genome Sequencing Center for Infectious Disease"/>
            <person name="Wu L."/>
            <person name="Ma J."/>
        </authorList>
    </citation>
    <scope>NUCLEOTIDE SEQUENCE [LARGE SCALE GENOMIC DNA]</scope>
    <source>
        <strain evidence="3">CCUG 53252</strain>
    </source>
</reference>
<dbReference type="Gene3D" id="3.40.250.10">
    <property type="entry name" value="Rhodanese-like domain"/>
    <property type="match status" value="1"/>
</dbReference>
<evidence type="ECO:0000313" key="2">
    <source>
        <dbReference type="EMBL" id="MFC3850482.1"/>
    </source>
</evidence>
<evidence type="ECO:0000259" key="1">
    <source>
        <dbReference type="PROSITE" id="PS50206"/>
    </source>
</evidence>
<dbReference type="CDD" id="cd00158">
    <property type="entry name" value="RHOD"/>
    <property type="match status" value="1"/>
</dbReference>
<dbReference type="RefSeq" id="WP_048739815.1">
    <property type="nucleotide sequence ID" value="NZ_CP047211.1"/>
</dbReference>
<dbReference type="InterPro" id="IPR036873">
    <property type="entry name" value="Rhodanese-like_dom_sf"/>
</dbReference>
<organism evidence="2 3">
    <name type="scientific">Corynebacterium hansenii</name>
    <dbReference type="NCBI Taxonomy" id="394964"/>
    <lineage>
        <taxon>Bacteria</taxon>
        <taxon>Bacillati</taxon>
        <taxon>Actinomycetota</taxon>
        <taxon>Actinomycetes</taxon>
        <taxon>Mycobacteriales</taxon>
        <taxon>Corynebacteriaceae</taxon>
        <taxon>Corynebacterium</taxon>
    </lineage>
</organism>
<accession>A0ABV7ZPI7</accession>
<gene>
    <name evidence="2" type="ORF">ACFORJ_09955</name>
</gene>
<dbReference type="EMBL" id="JBHRZN010000003">
    <property type="protein sequence ID" value="MFC3850482.1"/>
    <property type="molecule type" value="Genomic_DNA"/>
</dbReference>
<dbReference type="PANTHER" id="PTHR43031:SF17">
    <property type="entry name" value="SULFURTRANSFERASE YTWF-RELATED"/>
    <property type="match status" value="1"/>
</dbReference>
<sequence length="97" mass="10995">MEFIPVSEVPDDAQIIDVRSKMEWDEGHPVGATHIPMEEIPSRYGEFDFDRDIYLMCRSGGRSAQVCQWLEMNGIDAINISGGMIDWEHAGRPIEKA</sequence>
<proteinExistence type="predicted"/>
<dbReference type="Proteomes" id="UP001595751">
    <property type="component" value="Unassembled WGS sequence"/>
</dbReference>